<proteinExistence type="predicted"/>
<dbReference type="Gene3D" id="3.40.50.1980">
    <property type="entry name" value="Nitrogenase molybdenum iron protein domain"/>
    <property type="match status" value="1"/>
</dbReference>
<dbReference type="EMBL" id="JAHZIK010001321">
    <property type="protein sequence ID" value="MBW7458734.1"/>
    <property type="molecule type" value="Genomic_DNA"/>
</dbReference>
<reference evidence="1 2" key="1">
    <citation type="submission" date="2021-07" db="EMBL/GenBank/DDBJ databases">
        <title>Paenibacillus radiodurans sp. nov., isolated from the southeastern edge of Tengger Desert.</title>
        <authorList>
            <person name="Zhang G."/>
        </authorList>
    </citation>
    <scope>NUCLEOTIDE SEQUENCE [LARGE SCALE GENOMIC DNA]</scope>
    <source>
        <strain evidence="1 2">CCM 7311</strain>
    </source>
</reference>
<feature type="non-terminal residue" evidence="1">
    <location>
        <position position="1"/>
    </location>
</feature>
<protein>
    <submittedName>
        <fullName evidence="1">Uncharacterized protein</fullName>
    </submittedName>
</protein>
<dbReference type="Proteomes" id="UP001519887">
    <property type="component" value="Unassembled WGS sequence"/>
</dbReference>
<evidence type="ECO:0000313" key="2">
    <source>
        <dbReference type="Proteomes" id="UP001519887"/>
    </source>
</evidence>
<sequence length="71" mass="7884">ISVNGDAVSQATWMELRQTDVWRSLPAVSGNAVFHLPGFPWFEFPWGEYSAFSHGRMLAEIASGALREIMG</sequence>
<evidence type="ECO:0000313" key="1">
    <source>
        <dbReference type="EMBL" id="MBW7458734.1"/>
    </source>
</evidence>
<keyword evidence="2" id="KW-1185">Reference proteome</keyword>
<comment type="caution">
    <text evidence="1">The sequence shown here is derived from an EMBL/GenBank/DDBJ whole genome shotgun (WGS) entry which is preliminary data.</text>
</comment>
<gene>
    <name evidence="1" type="ORF">K0U00_32285</name>
</gene>
<name>A0ABS7CCR9_9BACL</name>
<accession>A0ABS7CCR9</accession>
<organism evidence="1 2">
    <name type="scientific">Paenibacillus sepulcri</name>
    <dbReference type="NCBI Taxonomy" id="359917"/>
    <lineage>
        <taxon>Bacteria</taxon>
        <taxon>Bacillati</taxon>
        <taxon>Bacillota</taxon>
        <taxon>Bacilli</taxon>
        <taxon>Bacillales</taxon>
        <taxon>Paenibacillaceae</taxon>
        <taxon>Paenibacillus</taxon>
    </lineage>
</organism>